<dbReference type="PROSITE" id="PS50935">
    <property type="entry name" value="SSB"/>
    <property type="match status" value="1"/>
</dbReference>
<keyword evidence="1 2" id="KW-0238">DNA-binding</keyword>
<dbReference type="OrthoDB" id="9809878at2"/>
<organism evidence="3 4">
    <name type="scientific">Treponema bryantii</name>
    <dbReference type="NCBI Taxonomy" id="163"/>
    <lineage>
        <taxon>Bacteria</taxon>
        <taxon>Pseudomonadati</taxon>
        <taxon>Spirochaetota</taxon>
        <taxon>Spirochaetia</taxon>
        <taxon>Spirochaetales</taxon>
        <taxon>Treponemataceae</taxon>
        <taxon>Treponema</taxon>
    </lineage>
</organism>
<evidence type="ECO:0000313" key="3">
    <source>
        <dbReference type="EMBL" id="SFI84983.1"/>
    </source>
</evidence>
<dbReference type="Gene3D" id="2.40.50.140">
    <property type="entry name" value="Nucleic acid-binding proteins"/>
    <property type="match status" value="1"/>
</dbReference>
<evidence type="ECO:0000313" key="4">
    <source>
        <dbReference type="Proteomes" id="UP000182737"/>
    </source>
</evidence>
<gene>
    <name evidence="3" type="ORF">SAMN04487775_10728</name>
</gene>
<keyword evidence="4" id="KW-1185">Reference proteome</keyword>
<dbReference type="Proteomes" id="UP000182737">
    <property type="component" value="Unassembled WGS sequence"/>
</dbReference>
<dbReference type="Pfam" id="PF00436">
    <property type="entry name" value="SSB"/>
    <property type="match status" value="1"/>
</dbReference>
<evidence type="ECO:0000256" key="1">
    <source>
        <dbReference type="ARBA" id="ARBA00023125"/>
    </source>
</evidence>
<sequence length="122" mass="13466">MNRVTVLGRLAEDAKGFLVNAGDKEMTMLSFSLLDYGTPGQKKEPVIIEVHFMNDVSTKLLPDLIKGKEVLVDGFLTRKNFTTRSGVEKSKLYISASIVEFTGCSTKAEGGEYGRNNYDGCY</sequence>
<dbReference type="InterPro" id="IPR012340">
    <property type="entry name" value="NA-bd_OB-fold"/>
</dbReference>
<dbReference type="EMBL" id="FORI01000007">
    <property type="protein sequence ID" value="SFI84983.1"/>
    <property type="molecule type" value="Genomic_DNA"/>
</dbReference>
<accession>A0A1I3LJU5</accession>
<dbReference type="SUPFAM" id="SSF50249">
    <property type="entry name" value="Nucleic acid-binding proteins"/>
    <property type="match status" value="1"/>
</dbReference>
<evidence type="ECO:0000256" key="2">
    <source>
        <dbReference type="PROSITE-ProRule" id="PRU00252"/>
    </source>
</evidence>
<dbReference type="AlphaFoldDB" id="A0A1I3LJU5"/>
<protein>
    <submittedName>
        <fullName evidence="3">Single-strand binding protein family protein</fullName>
    </submittedName>
</protein>
<reference evidence="4" key="1">
    <citation type="submission" date="2016-10" db="EMBL/GenBank/DDBJ databases">
        <authorList>
            <person name="Varghese N."/>
            <person name="Submissions S."/>
        </authorList>
    </citation>
    <scope>NUCLEOTIDE SEQUENCE [LARGE SCALE GENOMIC DNA]</scope>
    <source>
        <strain evidence="4">XBD1002</strain>
    </source>
</reference>
<dbReference type="InterPro" id="IPR000424">
    <property type="entry name" value="Primosome_PriB/ssb"/>
</dbReference>
<dbReference type="GO" id="GO:0003697">
    <property type="term" value="F:single-stranded DNA binding"/>
    <property type="evidence" value="ECO:0007669"/>
    <property type="project" value="InterPro"/>
</dbReference>
<name>A0A1I3LJU5_9SPIR</name>
<proteinExistence type="predicted"/>
<dbReference type="RefSeq" id="WP_074932195.1">
    <property type="nucleotide sequence ID" value="NZ_FORI01000007.1"/>
</dbReference>